<dbReference type="InterPro" id="IPR002938">
    <property type="entry name" value="FAD-bd"/>
</dbReference>
<organism evidence="3">
    <name type="scientific">Thermocrispum agreste</name>
    <dbReference type="NCBI Taxonomy" id="37925"/>
    <lineage>
        <taxon>Bacteria</taxon>
        <taxon>Bacillati</taxon>
        <taxon>Actinomycetota</taxon>
        <taxon>Actinomycetes</taxon>
        <taxon>Pseudonocardiales</taxon>
        <taxon>Pseudonocardiaceae</taxon>
        <taxon>Thermocrispum</taxon>
    </lineage>
</organism>
<keyword evidence="2" id="KW-0503">Monooxygenase</keyword>
<dbReference type="Gene3D" id="3.50.50.60">
    <property type="entry name" value="FAD/NAD(P)-binding domain"/>
    <property type="match status" value="1"/>
</dbReference>
<evidence type="ECO:0000259" key="1">
    <source>
        <dbReference type="Pfam" id="PF01494"/>
    </source>
</evidence>
<dbReference type="PANTHER" id="PTHR46865">
    <property type="entry name" value="OXIDOREDUCTASE-RELATED"/>
    <property type="match status" value="1"/>
</dbReference>
<feature type="domain" description="FAD-binding" evidence="1">
    <location>
        <begin position="2"/>
        <end position="333"/>
    </location>
</feature>
<dbReference type="InterPro" id="IPR051704">
    <property type="entry name" value="FAD_aromatic-hydroxylase"/>
</dbReference>
<dbReference type="SUPFAM" id="SSF51905">
    <property type="entry name" value="FAD/NAD(P)-binding domain"/>
    <property type="match status" value="1"/>
</dbReference>
<dbReference type="AlphaFoldDB" id="A0A2W4JG70"/>
<dbReference type="Gene3D" id="3.30.9.10">
    <property type="entry name" value="D-Amino Acid Oxidase, subunit A, domain 2"/>
    <property type="match status" value="1"/>
</dbReference>
<sequence length="370" mass="40185">MKVLVTGAGVAGLSATITLQRRGHTVTLIEQAPAVRTTGSPIDVRGDALDMVREMGIYHEIRAAEISMTVGTEYVDDEGKRIAGFSTRYANDRPDDIEIPRPKLMPILAGALEENTDVRFSTTVTELSDNGDSVHVVLSDGTEDDYDLVVGADGIHSRTRALVFGPEEDYVNFLGVYVVLAPVGPPAPAGTPGQMHLAPGRMLSLLQTPSEEIVAGYFRSPKLDIDYRDQAAVHEVLRSVYRDDVWRIQELVARMGESDGLYFDECGQTKMPAWSKGRVVLVGDAAHCASPLSGRGTSLAISGSYFLAEALEKHPNDHAAAFAEYEKRQRPYVDRAQAGVEGSIDRNVPATAEAIAAYLQEVRELEASRL</sequence>
<evidence type="ECO:0000313" key="2">
    <source>
        <dbReference type="EMBL" id="MFO7193190.1"/>
    </source>
</evidence>
<dbReference type="Proteomes" id="UP000249324">
    <property type="component" value="Unassembled WGS sequence"/>
</dbReference>
<dbReference type="STRING" id="1111738.GCA_000427905_01892"/>
<reference evidence="3" key="1">
    <citation type="submission" date="2018-05" db="EMBL/GenBank/DDBJ databases">
        <authorList>
            <person name="Lanie J.A."/>
            <person name="Ng W.-L."/>
            <person name="Kazmierczak K.M."/>
            <person name="Andrzejewski T.M."/>
            <person name="Davidsen T.M."/>
            <person name="Wayne K.J."/>
            <person name="Tettelin H."/>
            <person name="Glass J.I."/>
            <person name="Rusch D."/>
            <person name="Podicherti R."/>
            <person name="Tsui H.-C.T."/>
            <person name="Winkler M.E."/>
        </authorList>
    </citation>
    <scope>NUCLEOTIDE SEQUENCE</scope>
    <source>
        <strain evidence="3">ZC4RG45</strain>
    </source>
</reference>
<accession>A0A2W4JG70</accession>
<dbReference type="PRINTS" id="PR00420">
    <property type="entry name" value="RNGMNOXGNASE"/>
</dbReference>
<reference evidence="2" key="2">
    <citation type="submission" date="2018-05" db="EMBL/GenBank/DDBJ databases">
        <authorList>
            <person name="Moura L."/>
            <person name="Setubal J.C."/>
        </authorList>
    </citation>
    <scope>NUCLEOTIDE SEQUENCE</scope>
    <source>
        <strain evidence="2">ZC4RG45</strain>
    </source>
</reference>
<evidence type="ECO:0000313" key="4">
    <source>
        <dbReference type="Proteomes" id="UP000249324"/>
    </source>
</evidence>
<reference evidence="2" key="4">
    <citation type="submission" date="2023-08" db="EMBL/GenBank/DDBJ databases">
        <authorList>
            <person name="Guima S.E.S."/>
            <person name="Martins L.F."/>
            <person name="Silva A.M."/>
            <person name="Setubal J.C."/>
        </authorList>
    </citation>
    <scope>NUCLEOTIDE SEQUENCE</scope>
    <source>
        <strain evidence="2">ZC4RG45</strain>
    </source>
</reference>
<dbReference type="GO" id="GO:0004497">
    <property type="term" value="F:monooxygenase activity"/>
    <property type="evidence" value="ECO:0007669"/>
    <property type="project" value="UniProtKB-KW"/>
</dbReference>
<dbReference type="InterPro" id="IPR036188">
    <property type="entry name" value="FAD/NAD-bd_sf"/>
</dbReference>
<dbReference type="GO" id="GO:0071949">
    <property type="term" value="F:FAD binding"/>
    <property type="evidence" value="ECO:0007669"/>
    <property type="project" value="InterPro"/>
</dbReference>
<gene>
    <name evidence="2" type="ORF">DIU77_013190</name>
    <name evidence="3" type="ORF">DIU77_08495</name>
</gene>
<proteinExistence type="predicted"/>
<name>A0A2W4JG70_9PSEU</name>
<dbReference type="Pfam" id="PF01494">
    <property type="entry name" value="FAD_binding_3"/>
    <property type="match status" value="1"/>
</dbReference>
<dbReference type="EMBL" id="QGUI01000274">
    <property type="protein sequence ID" value="PZM98020.1"/>
    <property type="molecule type" value="Genomic_DNA"/>
</dbReference>
<dbReference type="PANTHER" id="PTHR46865:SF2">
    <property type="entry name" value="MONOOXYGENASE"/>
    <property type="match status" value="1"/>
</dbReference>
<reference evidence="2 4" key="3">
    <citation type="journal article" date="2021" name="BMC Genomics">
        <title>Genome-resolved metagenome and metatranscriptome analyses of thermophilic composting reveal key bacterial players and their metabolic interactions.</title>
        <authorList>
            <person name="Braga L.P.P."/>
            <person name="Pereira R.V."/>
            <person name="Martins L.F."/>
            <person name="Moura L.M.S."/>
            <person name="Sanchez F.B."/>
            <person name="Patane J.S.L."/>
            <person name="da Silva A.M."/>
            <person name="Setubal J.C."/>
        </authorList>
    </citation>
    <scope>NUCLEOTIDE SEQUENCE [LARGE SCALE GENOMIC DNA]</scope>
    <source>
        <strain evidence="2">ZC4RG45</strain>
    </source>
</reference>
<keyword evidence="2" id="KW-0560">Oxidoreductase</keyword>
<comment type="caution">
    <text evidence="3">The sequence shown here is derived from an EMBL/GenBank/DDBJ whole genome shotgun (WGS) entry which is preliminary data.</text>
</comment>
<evidence type="ECO:0000313" key="3">
    <source>
        <dbReference type="EMBL" id="PZM98020.1"/>
    </source>
</evidence>
<protein>
    <submittedName>
        <fullName evidence="3">FAD-binding protein</fullName>
    </submittedName>
    <submittedName>
        <fullName evidence="2">FAD-dependent monooxygenase</fullName>
    </submittedName>
</protein>
<dbReference type="EMBL" id="QGUI02000176">
    <property type="protein sequence ID" value="MFO7193190.1"/>
    <property type="molecule type" value="Genomic_DNA"/>
</dbReference>